<dbReference type="Proteomes" id="UP000037923">
    <property type="component" value="Unassembled WGS sequence"/>
</dbReference>
<dbReference type="VEuPathDB" id="TriTrypDB:LpyrH10_31_0640"/>
<keyword evidence="3" id="KW-1185">Reference proteome</keyword>
<accession>A0A0M9FR29</accession>
<feature type="region of interest" description="Disordered" evidence="1">
    <location>
        <begin position="91"/>
        <end position="137"/>
    </location>
</feature>
<feature type="compositionally biased region" description="Basic and acidic residues" evidence="1">
    <location>
        <begin position="562"/>
        <end position="580"/>
    </location>
</feature>
<feature type="compositionally biased region" description="Basic and acidic residues" evidence="1">
    <location>
        <begin position="378"/>
        <end position="399"/>
    </location>
</feature>
<feature type="region of interest" description="Disordered" evidence="1">
    <location>
        <begin position="364"/>
        <end position="399"/>
    </location>
</feature>
<feature type="compositionally biased region" description="Basic and acidic residues" evidence="1">
    <location>
        <begin position="662"/>
        <end position="673"/>
    </location>
</feature>
<reference evidence="2 3" key="1">
    <citation type="submission" date="2015-07" db="EMBL/GenBank/DDBJ databases">
        <title>High-quality genome of monoxenous trypanosomatid Leptomonas pyrrhocoris.</title>
        <authorList>
            <person name="Flegontov P."/>
            <person name="Butenko A."/>
            <person name="Firsov S."/>
            <person name="Vlcek C."/>
            <person name="Logacheva M.D."/>
            <person name="Field M."/>
            <person name="Filatov D."/>
            <person name="Flegontova O."/>
            <person name="Gerasimov E."/>
            <person name="Jackson A.P."/>
            <person name="Kelly S."/>
            <person name="Opperdoes F."/>
            <person name="O'Reilly A."/>
            <person name="Votypka J."/>
            <person name="Yurchenko V."/>
            <person name="Lukes J."/>
        </authorList>
    </citation>
    <scope>NUCLEOTIDE SEQUENCE [LARGE SCALE GENOMIC DNA]</scope>
    <source>
        <strain evidence="2">H10</strain>
    </source>
</reference>
<dbReference type="GeneID" id="26909693"/>
<feature type="compositionally biased region" description="Low complexity" evidence="1">
    <location>
        <begin position="118"/>
        <end position="135"/>
    </location>
</feature>
<dbReference type="OrthoDB" id="247693at2759"/>
<dbReference type="OMA" id="GQYHVRY"/>
<organism evidence="2 3">
    <name type="scientific">Leptomonas pyrrhocoris</name>
    <name type="common">Firebug parasite</name>
    <dbReference type="NCBI Taxonomy" id="157538"/>
    <lineage>
        <taxon>Eukaryota</taxon>
        <taxon>Discoba</taxon>
        <taxon>Euglenozoa</taxon>
        <taxon>Kinetoplastea</taxon>
        <taxon>Metakinetoplastina</taxon>
        <taxon>Trypanosomatida</taxon>
        <taxon>Trypanosomatidae</taxon>
        <taxon>Leishmaniinae</taxon>
        <taxon>Leptomonas</taxon>
    </lineage>
</organism>
<feature type="region of interest" description="Disordered" evidence="1">
    <location>
        <begin position="562"/>
        <end position="597"/>
    </location>
</feature>
<sequence length="832" mass="89043">MAATGSLRGRGDATHTGHITSTANALDDPHLLGTLVKSAKSAYSTLGRALDTTLSHQRFGGAQMEPSALTMNRLKRERQLRLQQELQRACGDTSVSAGSGGRNAAARGVDWTNETRRPASPASGALAASSSRGGLHIPALPTMAPSMTAAADDGTESLGGTKIGGDDRGYVTLIGAVPTFATTRKIEDNYELISSFRAYRTDAQRMERQAALRDFSAPHPDLLEQLAPLIQQRRASRPLEVVDVETLPYGLRQAYAAQQQARSLPAVDAQSPDNAGMMKMEEEIPGATMPVAAAMENATGSPSGPLPGTWPFTCQGRVEADRVKSLNYLPGYRQPAVGQYHVRYGVVEPRVTGGYVMPQAPAPSLTRAAAQPPNADGRQGDEGAVEERRQDASVNGDGDRYGADAVFGLTMRDDVTSIAGARHGTERSGEDDSNARRNIPISHGENVKGSSMFLSQVPRQVSHGTAAPDVYYWPYPDARSTAKRTPCLVQLDVLPTQRRREPLVSGVPASVYEVSEDIAANQPRTVTMDRTTGRGTHWYGRAPPPTNGELLDVDQALRATRAKERAATLPPRTREGDGRPRSSNHNDTLAPGGASVGDTAVSVEHNLNYPRSLIGDAAQLARVRDFGKVPSRAEREARATLGLTVAYQGDDDGAYDQSAEAEDGRSEWTEARSRSAIIHSSAPGHNDMHASNPTELGEVPSLALTKPRVGCVTDLGKGSARPVHMVPLHDLTYDVDGGYALTGGRVKGTPSIGKVVTRQQAGGQGAKGCGASVMYDPTNYLSPTVKLVPDFEKQITKEREFRGHRVQSERYTRLFPAAPGPGHYTVNYSLVE</sequence>
<dbReference type="RefSeq" id="XP_015652575.1">
    <property type="nucleotide sequence ID" value="XM_015808862.1"/>
</dbReference>
<evidence type="ECO:0000313" key="3">
    <source>
        <dbReference type="Proteomes" id="UP000037923"/>
    </source>
</evidence>
<gene>
    <name evidence="2" type="ORF">ABB37_09410</name>
</gene>
<comment type="caution">
    <text evidence="2">The sequence shown here is derived from an EMBL/GenBank/DDBJ whole genome shotgun (WGS) entry which is preliminary data.</text>
</comment>
<evidence type="ECO:0000256" key="1">
    <source>
        <dbReference type="SAM" id="MobiDB-lite"/>
    </source>
</evidence>
<name>A0A0M9FR29_LEPPY</name>
<feature type="compositionally biased region" description="Basic and acidic residues" evidence="1">
    <location>
        <begin position="423"/>
        <end position="435"/>
    </location>
</feature>
<proteinExistence type="predicted"/>
<feature type="region of interest" description="Disordered" evidence="1">
    <location>
        <begin position="1"/>
        <end position="25"/>
    </location>
</feature>
<feature type="region of interest" description="Disordered" evidence="1">
    <location>
        <begin position="528"/>
        <end position="549"/>
    </location>
</feature>
<protein>
    <submittedName>
        <fullName evidence="2">Uncharacterized protein</fullName>
    </submittedName>
</protein>
<feature type="region of interest" description="Disordered" evidence="1">
    <location>
        <begin position="420"/>
        <end position="444"/>
    </location>
</feature>
<dbReference type="EMBL" id="LGTL01000031">
    <property type="protein sequence ID" value="KPA74136.1"/>
    <property type="molecule type" value="Genomic_DNA"/>
</dbReference>
<evidence type="ECO:0000313" key="2">
    <source>
        <dbReference type="EMBL" id="KPA74136.1"/>
    </source>
</evidence>
<dbReference type="AlphaFoldDB" id="A0A0M9FR29"/>
<feature type="region of interest" description="Disordered" evidence="1">
    <location>
        <begin position="649"/>
        <end position="673"/>
    </location>
</feature>